<sequence>MSTLTNSYPPIGPSRYASDAATQFLPSPILMLPQQPHVCPHPSLRFSTPTTYHSYDTATHPCASAPPPPTILMLPQDPQDMPPMLLSNVCPHQSLCFCPSATYHPYTPILDP</sequence>
<name>A0A9Q3BMJ2_9BASI</name>
<evidence type="ECO:0000313" key="1">
    <source>
        <dbReference type="EMBL" id="MBW0467586.1"/>
    </source>
</evidence>
<comment type="caution">
    <text evidence="1">The sequence shown here is derived from an EMBL/GenBank/DDBJ whole genome shotgun (WGS) entry which is preliminary data.</text>
</comment>
<organism evidence="1 2">
    <name type="scientific">Austropuccinia psidii MF-1</name>
    <dbReference type="NCBI Taxonomy" id="1389203"/>
    <lineage>
        <taxon>Eukaryota</taxon>
        <taxon>Fungi</taxon>
        <taxon>Dikarya</taxon>
        <taxon>Basidiomycota</taxon>
        <taxon>Pucciniomycotina</taxon>
        <taxon>Pucciniomycetes</taxon>
        <taxon>Pucciniales</taxon>
        <taxon>Sphaerophragmiaceae</taxon>
        <taxon>Austropuccinia</taxon>
    </lineage>
</organism>
<reference evidence="1" key="1">
    <citation type="submission" date="2021-03" db="EMBL/GenBank/DDBJ databases">
        <title>Draft genome sequence of rust myrtle Austropuccinia psidii MF-1, a brazilian biotype.</title>
        <authorList>
            <person name="Quecine M.C."/>
            <person name="Pachon D.M.R."/>
            <person name="Bonatelli M.L."/>
            <person name="Correr F.H."/>
            <person name="Franceschini L.M."/>
            <person name="Leite T.F."/>
            <person name="Margarido G.R.A."/>
            <person name="Almeida C.A."/>
            <person name="Ferrarezi J.A."/>
            <person name="Labate C.A."/>
        </authorList>
    </citation>
    <scope>NUCLEOTIDE SEQUENCE</scope>
    <source>
        <strain evidence="1">MF-1</strain>
    </source>
</reference>
<protein>
    <submittedName>
        <fullName evidence="1">Uncharacterized protein</fullName>
    </submittedName>
</protein>
<dbReference type="Proteomes" id="UP000765509">
    <property type="component" value="Unassembled WGS sequence"/>
</dbReference>
<dbReference type="EMBL" id="AVOT02001623">
    <property type="protein sequence ID" value="MBW0467586.1"/>
    <property type="molecule type" value="Genomic_DNA"/>
</dbReference>
<evidence type="ECO:0000313" key="2">
    <source>
        <dbReference type="Proteomes" id="UP000765509"/>
    </source>
</evidence>
<accession>A0A9Q3BMJ2</accession>
<keyword evidence="2" id="KW-1185">Reference proteome</keyword>
<gene>
    <name evidence="1" type="ORF">O181_007301</name>
</gene>
<dbReference type="AlphaFoldDB" id="A0A9Q3BMJ2"/>
<proteinExistence type="predicted"/>